<name>A0A7Z0J8Q3_9ACTN</name>
<evidence type="ECO:0000313" key="2">
    <source>
        <dbReference type="EMBL" id="NYJ32659.1"/>
    </source>
</evidence>
<dbReference type="AlphaFoldDB" id="A0A7Z0J8Q3"/>
<dbReference type="SUPFAM" id="SSF101262">
    <property type="entry name" value="Methenyltetrahydrofolate cyclohydrolase-like"/>
    <property type="match status" value="1"/>
</dbReference>
<dbReference type="Proteomes" id="UP000572051">
    <property type="component" value="Unassembled WGS sequence"/>
</dbReference>
<comment type="caution">
    <text evidence="2">The sequence shown here is derived from an EMBL/GenBank/DDBJ whole genome shotgun (WGS) entry which is preliminary data.</text>
</comment>
<dbReference type="InterPro" id="IPR007044">
    <property type="entry name" value="Cyclodeamin/CycHdrlase"/>
</dbReference>
<evidence type="ECO:0000313" key="3">
    <source>
        <dbReference type="Proteomes" id="UP000572051"/>
    </source>
</evidence>
<dbReference type="InterPro" id="IPR036178">
    <property type="entry name" value="Formintransfe-cycloase-like_sf"/>
</dbReference>
<dbReference type="RefSeq" id="WP_312889069.1">
    <property type="nucleotide sequence ID" value="NZ_JACCFS010000001.1"/>
</dbReference>
<dbReference type="Pfam" id="PF04961">
    <property type="entry name" value="FTCD_C"/>
    <property type="match status" value="1"/>
</dbReference>
<feature type="domain" description="Cyclodeaminase/cyclohydrolase" evidence="1">
    <location>
        <begin position="6"/>
        <end position="185"/>
    </location>
</feature>
<protein>
    <submittedName>
        <fullName evidence="2">Formiminotetrahydrofolate cyclodeaminase</fullName>
    </submittedName>
</protein>
<evidence type="ECO:0000259" key="1">
    <source>
        <dbReference type="Pfam" id="PF04961"/>
    </source>
</evidence>
<proteinExistence type="predicted"/>
<accession>A0A7Z0J8Q3</accession>
<keyword evidence="3" id="KW-1185">Reference proteome</keyword>
<reference evidence="2 3" key="1">
    <citation type="submission" date="2020-07" db="EMBL/GenBank/DDBJ databases">
        <title>Sequencing the genomes of 1000 actinobacteria strains.</title>
        <authorList>
            <person name="Klenk H.-P."/>
        </authorList>
    </citation>
    <scope>NUCLEOTIDE SEQUENCE [LARGE SCALE GENOMIC DNA]</scope>
    <source>
        <strain evidence="2 3">DSM 44442</strain>
    </source>
</reference>
<dbReference type="Gene3D" id="1.20.120.680">
    <property type="entry name" value="Formiminotetrahydrofolate cyclodeaminase monomer, up-and-down helical bundle"/>
    <property type="match status" value="1"/>
</dbReference>
<gene>
    <name evidence="2" type="ORF">HNR10_000540</name>
</gene>
<dbReference type="EMBL" id="JACCFS010000001">
    <property type="protein sequence ID" value="NYJ32659.1"/>
    <property type="molecule type" value="Genomic_DNA"/>
</dbReference>
<sequence length="207" mass="21444">MIRGRTLDAFLTDLAARRPAPGGGATAAVHAAQAAALVGMVARYSDGARFAEHAEEIARIVAASDRLWAESLRLAEADAAAFSAVTDAYALPRATDEEKAERTLAMAAALQEACEPPVAVIAAAAEAVALAERVLPIGNRNVVTDVAAAAEAARAAATTARVNVEINLGGIRDPRAREEFREAARAVDPVVERAEKVTAAVREAIAV</sequence>
<dbReference type="GO" id="GO:0003824">
    <property type="term" value="F:catalytic activity"/>
    <property type="evidence" value="ECO:0007669"/>
    <property type="project" value="InterPro"/>
</dbReference>
<organism evidence="2 3">
    <name type="scientific">Nocardiopsis aegyptia</name>
    <dbReference type="NCBI Taxonomy" id="220378"/>
    <lineage>
        <taxon>Bacteria</taxon>
        <taxon>Bacillati</taxon>
        <taxon>Actinomycetota</taxon>
        <taxon>Actinomycetes</taxon>
        <taxon>Streptosporangiales</taxon>
        <taxon>Nocardiopsidaceae</taxon>
        <taxon>Nocardiopsis</taxon>
    </lineage>
</organism>